<name>A0AA88ULX0_9ASTE</name>
<dbReference type="GO" id="GO:0070475">
    <property type="term" value="P:rRNA base methylation"/>
    <property type="evidence" value="ECO:0007669"/>
    <property type="project" value="InterPro"/>
</dbReference>
<keyword evidence="4" id="KW-1185">Reference proteome</keyword>
<feature type="domain" description="25S rRNA (uridine-N(3))-methyltransferase BMT5-like" evidence="2">
    <location>
        <begin position="2"/>
        <end position="63"/>
    </location>
</feature>
<dbReference type="AlphaFoldDB" id="A0AA88ULX0"/>
<dbReference type="EMBL" id="JAVXUO010001062">
    <property type="protein sequence ID" value="KAK2986428.1"/>
    <property type="molecule type" value="Genomic_DNA"/>
</dbReference>
<gene>
    <name evidence="3" type="ORF">RJ640_011866</name>
</gene>
<evidence type="ECO:0000259" key="2">
    <source>
        <dbReference type="Pfam" id="PF10354"/>
    </source>
</evidence>
<dbReference type="Proteomes" id="UP001187471">
    <property type="component" value="Unassembled WGS sequence"/>
</dbReference>
<evidence type="ECO:0000256" key="1">
    <source>
        <dbReference type="SAM" id="MobiDB-lite"/>
    </source>
</evidence>
<comment type="caution">
    <text evidence="3">The sequence shown here is derived from an EMBL/GenBank/DDBJ whole genome shotgun (WGS) entry which is preliminary data.</text>
</comment>
<accession>A0AA88ULX0</accession>
<protein>
    <recommendedName>
        <fullName evidence="2">25S rRNA (uridine-N(3))-methyltransferase BMT5-like domain-containing protein</fullName>
    </recommendedName>
</protein>
<dbReference type="InterPro" id="IPR019446">
    <property type="entry name" value="BMT5-like"/>
</dbReference>
<dbReference type="Pfam" id="PF10354">
    <property type="entry name" value="BMT5-like"/>
    <property type="match status" value="1"/>
</dbReference>
<proteinExistence type="predicted"/>
<reference evidence="3" key="1">
    <citation type="submission" date="2022-12" db="EMBL/GenBank/DDBJ databases">
        <title>Draft genome assemblies for two species of Escallonia (Escalloniales).</title>
        <authorList>
            <person name="Chanderbali A."/>
            <person name="Dervinis C."/>
            <person name="Anghel I."/>
            <person name="Soltis D."/>
            <person name="Soltis P."/>
            <person name="Zapata F."/>
        </authorList>
    </citation>
    <scope>NUCLEOTIDE SEQUENCE</scope>
    <source>
        <strain evidence="3">UCBG92.1500</strain>
        <tissue evidence="3">Leaf</tissue>
    </source>
</reference>
<feature type="region of interest" description="Disordered" evidence="1">
    <location>
        <begin position="220"/>
        <end position="254"/>
    </location>
</feature>
<evidence type="ECO:0000313" key="4">
    <source>
        <dbReference type="Proteomes" id="UP001187471"/>
    </source>
</evidence>
<sequence>MHKDLLETYFKSAKEMLCEGGEVHGWCSLQHMDVEKLACNAGLHLKEKVEFRQSEDSGYHNKRGRGINAFVAAITYSSKGLSLFSLPSSPWAWTTSIGTSSSSVSISSTSSPWRNPRTALYPTFTSEKMNRAVNNLVKDLNAESVLRRGKERDEKLERTEAGLARARALIRDATIDQSSSSSRQDPDYIPRGDIYRNAYVFHRFRGATWASLLALGSSHAPMPTTSKPRAILLRSSTRPSSTTKRKSNKLPTLS</sequence>
<organism evidence="3 4">
    <name type="scientific">Escallonia rubra</name>
    <dbReference type="NCBI Taxonomy" id="112253"/>
    <lineage>
        <taxon>Eukaryota</taxon>
        <taxon>Viridiplantae</taxon>
        <taxon>Streptophyta</taxon>
        <taxon>Embryophyta</taxon>
        <taxon>Tracheophyta</taxon>
        <taxon>Spermatophyta</taxon>
        <taxon>Magnoliopsida</taxon>
        <taxon>eudicotyledons</taxon>
        <taxon>Gunneridae</taxon>
        <taxon>Pentapetalae</taxon>
        <taxon>asterids</taxon>
        <taxon>campanulids</taxon>
        <taxon>Escalloniales</taxon>
        <taxon>Escalloniaceae</taxon>
        <taxon>Escallonia</taxon>
    </lineage>
</organism>
<evidence type="ECO:0000313" key="3">
    <source>
        <dbReference type="EMBL" id="KAK2986428.1"/>
    </source>
</evidence>
<dbReference type="GO" id="GO:0070042">
    <property type="term" value="F:rRNA (uridine-N3-)-methyltransferase activity"/>
    <property type="evidence" value="ECO:0007669"/>
    <property type="project" value="InterPro"/>
</dbReference>